<keyword evidence="2" id="KW-1185">Reference proteome</keyword>
<proteinExistence type="predicted"/>
<organism evidence="1 2">
    <name type="scientific">Sporichthya brevicatena</name>
    <dbReference type="NCBI Taxonomy" id="171442"/>
    <lineage>
        <taxon>Bacteria</taxon>
        <taxon>Bacillati</taxon>
        <taxon>Actinomycetota</taxon>
        <taxon>Actinomycetes</taxon>
        <taxon>Sporichthyales</taxon>
        <taxon>Sporichthyaceae</taxon>
        <taxon>Sporichthya</taxon>
    </lineage>
</organism>
<protein>
    <submittedName>
        <fullName evidence="1">Uncharacterized protein</fullName>
    </submittedName>
</protein>
<evidence type="ECO:0000313" key="1">
    <source>
        <dbReference type="EMBL" id="GAA0636248.1"/>
    </source>
</evidence>
<gene>
    <name evidence="1" type="ORF">GCM10009547_45640</name>
</gene>
<dbReference type="EMBL" id="BAAAHE010000049">
    <property type="protein sequence ID" value="GAA0636248.1"/>
    <property type="molecule type" value="Genomic_DNA"/>
</dbReference>
<sequence length="303" mass="33448">MASSRDRRNSHCLPGLTAAQSQQVRSLTRTALAERGFEAVVHADHLVTVDGRQFGLTTLGSLCRRSGSSEHWAEVVGRWVDDLLTNFPTEPVPLTPDQIRAGVHLRLVQLDAEKASWYTHARPVGGGFHEMLVHKDGDYVRWISDRELVGVDVAEMHALGRQRLLEIEPDDVEVLTKRGAVTLCIRGRSGFVASKLLVLPELLREIAPSLGFPDGHLVAVPSRHELVVAPVSPAVDDCLEALELITGFDYAHDHAPISPCVHWWHEGRIHPLFDASVRGRMFFADVPAKFRATLARNRGEGAA</sequence>
<evidence type="ECO:0000313" key="2">
    <source>
        <dbReference type="Proteomes" id="UP001500957"/>
    </source>
</evidence>
<reference evidence="1 2" key="1">
    <citation type="journal article" date="2019" name="Int. J. Syst. Evol. Microbiol.">
        <title>The Global Catalogue of Microorganisms (GCM) 10K type strain sequencing project: providing services to taxonomists for standard genome sequencing and annotation.</title>
        <authorList>
            <consortium name="The Broad Institute Genomics Platform"/>
            <consortium name="The Broad Institute Genome Sequencing Center for Infectious Disease"/>
            <person name="Wu L."/>
            <person name="Ma J."/>
        </authorList>
    </citation>
    <scope>NUCLEOTIDE SEQUENCE [LARGE SCALE GENOMIC DNA]</scope>
    <source>
        <strain evidence="1 2">JCM 10671</strain>
    </source>
</reference>
<accession>A0ABN1HB31</accession>
<comment type="caution">
    <text evidence="1">The sequence shown here is derived from an EMBL/GenBank/DDBJ whole genome shotgun (WGS) entry which is preliminary data.</text>
</comment>
<dbReference type="Proteomes" id="UP001500957">
    <property type="component" value="Unassembled WGS sequence"/>
</dbReference>
<name>A0ABN1HB31_9ACTN</name>
<dbReference type="RefSeq" id="WP_344609172.1">
    <property type="nucleotide sequence ID" value="NZ_BAAAHE010000049.1"/>
</dbReference>